<dbReference type="EMBL" id="JAGIZA010000005">
    <property type="protein sequence ID" value="MBP0493364.1"/>
    <property type="molecule type" value="Genomic_DNA"/>
</dbReference>
<dbReference type="SUPFAM" id="SSF47384">
    <property type="entry name" value="Homodimeric domain of signal transducing histidine kinase"/>
    <property type="match status" value="1"/>
</dbReference>
<feature type="domain" description="Histidine kinase" evidence="7">
    <location>
        <begin position="180"/>
        <end position="394"/>
    </location>
</feature>
<name>A0A940S5U3_9PROT</name>
<dbReference type="InterPro" id="IPR003661">
    <property type="entry name" value="HisK_dim/P_dom"/>
</dbReference>
<dbReference type="Proteomes" id="UP000677537">
    <property type="component" value="Unassembled WGS sequence"/>
</dbReference>
<dbReference type="SMART" id="SM00388">
    <property type="entry name" value="HisKA"/>
    <property type="match status" value="1"/>
</dbReference>
<dbReference type="Gene3D" id="3.30.565.10">
    <property type="entry name" value="Histidine kinase-like ATPase, C-terminal domain"/>
    <property type="match status" value="1"/>
</dbReference>
<evidence type="ECO:0000256" key="3">
    <source>
        <dbReference type="ARBA" id="ARBA00022553"/>
    </source>
</evidence>
<dbReference type="InterPro" id="IPR003594">
    <property type="entry name" value="HATPase_dom"/>
</dbReference>
<dbReference type="AlphaFoldDB" id="A0A940S5U3"/>
<comment type="caution">
    <text evidence="8">The sequence shown here is derived from an EMBL/GenBank/DDBJ whole genome shotgun (WGS) entry which is preliminary data.</text>
</comment>
<keyword evidence="3" id="KW-0597">Phosphoprotein</keyword>
<dbReference type="InterPro" id="IPR004358">
    <property type="entry name" value="Sig_transdc_His_kin-like_C"/>
</dbReference>
<reference evidence="8" key="1">
    <citation type="submission" date="2021-03" db="EMBL/GenBank/DDBJ databases">
        <authorList>
            <person name="So Y."/>
        </authorList>
    </citation>
    <scope>NUCLEOTIDE SEQUENCE</scope>
    <source>
        <strain evidence="8">SG15</strain>
    </source>
</reference>
<dbReference type="InterPro" id="IPR029016">
    <property type="entry name" value="GAF-like_dom_sf"/>
</dbReference>
<keyword evidence="5 8" id="KW-0418">Kinase</keyword>
<dbReference type="Pfam" id="PF02518">
    <property type="entry name" value="HATPase_c"/>
    <property type="match status" value="1"/>
</dbReference>
<evidence type="ECO:0000256" key="5">
    <source>
        <dbReference type="ARBA" id="ARBA00022777"/>
    </source>
</evidence>
<sequence length="394" mass="42291">MSDSHQHDVELIGRIEAVPRILDVVCRTTGMGFAAVARVTDDRWIACQVLDRMAFGLLPGSELRLETTICNEICGTREPVAIDHVAEDPAFRGHHTPAQYGFQSYISVPILLQGGRFFGTLCAIDPRPLRVNTPETLGMFRLFAELIGTHISSEEALRDAQAELTSHRAMAGLREEFIAILGHDLRNPVASIASGVRLLGRSVTDEGGRSILALMQGSVLRMTGLIGNLMDFARARLGEGLSIEASTAQSVRPAVEQAVAELRSVHPNREIHTDLDLDLPVVADHARLSQLLSNLLSNAIAHGAPEGPVRVGGTVRDGQLALWVANAGRPIPPEVRAALFRPFSRGTPGRTGLASQGLGLGLYIAGQIAKAHGGRIEVASDESETRFTLQMPAG</sequence>
<keyword evidence="4" id="KW-0808">Transferase</keyword>
<gene>
    <name evidence="8" type="ORF">J5Y10_11310</name>
</gene>
<dbReference type="InterPro" id="IPR003018">
    <property type="entry name" value="GAF"/>
</dbReference>
<dbReference type="PANTHER" id="PTHR43711">
    <property type="entry name" value="TWO-COMPONENT HISTIDINE KINASE"/>
    <property type="match status" value="1"/>
</dbReference>
<accession>A0A940S5U3</accession>
<dbReference type="PROSITE" id="PS50109">
    <property type="entry name" value="HIS_KIN"/>
    <property type="match status" value="1"/>
</dbReference>
<dbReference type="SMART" id="SM00065">
    <property type="entry name" value="GAF"/>
    <property type="match status" value="1"/>
</dbReference>
<comment type="catalytic activity">
    <reaction evidence="1">
        <text>ATP + protein L-histidine = ADP + protein N-phospho-L-histidine.</text>
        <dbReference type="EC" id="2.7.13.3"/>
    </reaction>
</comment>
<dbReference type="SUPFAM" id="SSF55874">
    <property type="entry name" value="ATPase domain of HSP90 chaperone/DNA topoisomerase II/histidine kinase"/>
    <property type="match status" value="1"/>
</dbReference>
<evidence type="ECO:0000256" key="6">
    <source>
        <dbReference type="ARBA" id="ARBA00023012"/>
    </source>
</evidence>
<dbReference type="Gene3D" id="1.10.287.130">
    <property type="match status" value="1"/>
</dbReference>
<proteinExistence type="predicted"/>
<dbReference type="InterPro" id="IPR050736">
    <property type="entry name" value="Sensor_HK_Regulatory"/>
</dbReference>
<dbReference type="PRINTS" id="PR00344">
    <property type="entry name" value="BCTRLSENSOR"/>
</dbReference>
<dbReference type="PANTHER" id="PTHR43711:SF1">
    <property type="entry name" value="HISTIDINE KINASE 1"/>
    <property type="match status" value="1"/>
</dbReference>
<dbReference type="Pfam" id="PF00512">
    <property type="entry name" value="HisKA"/>
    <property type="match status" value="1"/>
</dbReference>
<dbReference type="InterPro" id="IPR036097">
    <property type="entry name" value="HisK_dim/P_sf"/>
</dbReference>
<dbReference type="CDD" id="cd00075">
    <property type="entry name" value="HATPase"/>
    <property type="match status" value="1"/>
</dbReference>
<evidence type="ECO:0000313" key="9">
    <source>
        <dbReference type="Proteomes" id="UP000677537"/>
    </source>
</evidence>
<evidence type="ECO:0000313" key="8">
    <source>
        <dbReference type="EMBL" id="MBP0493364.1"/>
    </source>
</evidence>
<evidence type="ECO:0000256" key="1">
    <source>
        <dbReference type="ARBA" id="ARBA00000085"/>
    </source>
</evidence>
<evidence type="ECO:0000259" key="7">
    <source>
        <dbReference type="PROSITE" id="PS50109"/>
    </source>
</evidence>
<keyword evidence="6" id="KW-0902">Two-component regulatory system</keyword>
<dbReference type="SMART" id="SM00387">
    <property type="entry name" value="HATPase_c"/>
    <property type="match status" value="1"/>
</dbReference>
<dbReference type="InterPro" id="IPR005467">
    <property type="entry name" value="His_kinase_dom"/>
</dbReference>
<dbReference type="EC" id="2.7.13.3" evidence="2"/>
<keyword evidence="9" id="KW-1185">Reference proteome</keyword>
<dbReference type="SUPFAM" id="SSF55781">
    <property type="entry name" value="GAF domain-like"/>
    <property type="match status" value="1"/>
</dbReference>
<organism evidence="8 9">
    <name type="scientific">Roseomonas indoligenes</name>
    <dbReference type="NCBI Taxonomy" id="2820811"/>
    <lineage>
        <taxon>Bacteria</taxon>
        <taxon>Pseudomonadati</taxon>
        <taxon>Pseudomonadota</taxon>
        <taxon>Alphaproteobacteria</taxon>
        <taxon>Acetobacterales</taxon>
        <taxon>Roseomonadaceae</taxon>
        <taxon>Roseomonas</taxon>
    </lineage>
</organism>
<dbReference type="CDD" id="cd00082">
    <property type="entry name" value="HisKA"/>
    <property type="match status" value="1"/>
</dbReference>
<evidence type="ECO:0000256" key="2">
    <source>
        <dbReference type="ARBA" id="ARBA00012438"/>
    </source>
</evidence>
<dbReference type="Gene3D" id="3.30.450.40">
    <property type="match status" value="1"/>
</dbReference>
<dbReference type="InterPro" id="IPR036890">
    <property type="entry name" value="HATPase_C_sf"/>
</dbReference>
<dbReference type="RefSeq" id="WP_209373581.1">
    <property type="nucleotide sequence ID" value="NZ_JAGIZA010000005.1"/>
</dbReference>
<dbReference type="Pfam" id="PF01590">
    <property type="entry name" value="GAF"/>
    <property type="match status" value="1"/>
</dbReference>
<protein>
    <recommendedName>
        <fullName evidence="2">histidine kinase</fullName>
        <ecNumber evidence="2">2.7.13.3</ecNumber>
    </recommendedName>
</protein>
<evidence type="ECO:0000256" key="4">
    <source>
        <dbReference type="ARBA" id="ARBA00022679"/>
    </source>
</evidence>
<dbReference type="GO" id="GO:0000155">
    <property type="term" value="F:phosphorelay sensor kinase activity"/>
    <property type="evidence" value="ECO:0007669"/>
    <property type="project" value="InterPro"/>
</dbReference>